<dbReference type="NCBIfam" id="NF038214">
    <property type="entry name" value="IS21_help_AAA"/>
    <property type="match status" value="1"/>
</dbReference>
<dbReference type="Pfam" id="PF01695">
    <property type="entry name" value="IstB_IS21"/>
    <property type="match status" value="1"/>
</dbReference>
<dbReference type="InterPro" id="IPR028350">
    <property type="entry name" value="DNAC/IstB-like"/>
</dbReference>
<dbReference type="PANTHER" id="PTHR30050">
    <property type="entry name" value="CHROMOSOMAL REPLICATION INITIATOR PROTEIN DNAA"/>
    <property type="match status" value="1"/>
</dbReference>
<dbReference type="AlphaFoldDB" id="A0A6F8XG21"/>
<dbReference type="CDD" id="cd00009">
    <property type="entry name" value="AAA"/>
    <property type="match status" value="1"/>
</dbReference>
<evidence type="ECO:0000256" key="3">
    <source>
        <dbReference type="ARBA" id="ARBA00022840"/>
    </source>
</evidence>
<accession>A0A6F8XG21</accession>
<dbReference type="InterPro" id="IPR027417">
    <property type="entry name" value="P-loop_NTPase"/>
</dbReference>
<keyword evidence="3" id="KW-0067">ATP-binding</keyword>
<evidence type="ECO:0000256" key="2">
    <source>
        <dbReference type="ARBA" id="ARBA00022741"/>
    </source>
</evidence>
<organism evidence="5 6">
    <name type="scientific">Vreelandella aquamarina</name>
    <dbReference type="NCBI Taxonomy" id="77097"/>
    <lineage>
        <taxon>Bacteria</taxon>
        <taxon>Pseudomonadati</taxon>
        <taxon>Pseudomonadota</taxon>
        <taxon>Gammaproteobacteria</taxon>
        <taxon>Oceanospirillales</taxon>
        <taxon>Halomonadaceae</taxon>
        <taxon>Vreelandella</taxon>
    </lineage>
</organism>
<name>A0A6F8XG21_9GAMM</name>
<dbReference type="InterPro" id="IPR003593">
    <property type="entry name" value="AAA+_ATPase"/>
</dbReference>
<dbReference type="SUPFAM" id="SSF52540">
    <property type="entry name" value="P-loop containing nucleoside triphosphate hydrolases"/>
    <property type="match status" value="1"/>
</dbReference>
<evidence type="ECO:0000259" key="4">
    <source>
        <dbReference type="SMART" id="SM00382"/>
    </source>
</evidence>
<feature type="domain" description="AAA+ ATPase" evidence="4">
    <location>
        <begin position="98"/>
        <end position="229"/>
    </location>
</feature>
<proteinExistence type="inferred from homology"/>
<dbReference type="Gene3D" id="3.40.50.300">
    <property type="entry name" value="P-loop containing nucleotide triphosphate hydrolases"/>
    <property type="match status" value="1"/>
</dbReference>
<dbReference type="GO" id="GO:0005524">
    <property type="term" value="F:ATP binding"/>
    <property type="evidence" value="ECO:0007669"/>
    <property type="project" value="UniProtKB-KW"/>
</dbReference>
<sequence>MLTHNTLDTLRHLKLTGMGDALEQQRAQPETHDLAFEERLALLVDREVLHRENRRLDRLLKAARLRVPACIEDIDYRHPRGLERSRMAALASSDWIRQSLNLCITGPTGCGKTWLACALGNQACRQGLSVRYLRVPRLFEQVRIAHGDGSYGRLMNQLLKTNLLILDDWGMQKITAQQRQDLMEVIEDRHGRGSTLIASQLPTEHWHDYIGSATLADAIMDRLLHGAHRLNLKGESLRKTNAQKTESSVSPLFHRWCCNCLNSVENFSAINEIGAFPPVSCCYP</sequence>
<gene>
    <name evidence="5" type="ORF">HMEPL2_23780</name>
</gene>
<protein>
    <submittedName>
        <fullName evidence="5">ATPase AAA</fullName>
    </submittedName>
</protein>
<dbReference type="GO" id="GO:0006260">
    <property type="term" value="P:DNA replication"/>
    <property type="evidence" value="ECO:0007669"/>
    <property type="project" value="TreeGrafter"/>
</dbReference>
<dbReference type="PIRSF" id="PIRSF003073">
    <property type="entry name" value="DNAC_TnpB_IstB"/>
    <property type="match status" value="1"/>
</dbReference>
<dbReference type="Proteomes" id="UP000501053">
    <property type="component" value="Chromosome"/>
</dbReference>
<evidence type="ECO:0000313" key="5">
    <source>
        <dbReference type="EMBL" id="BCB72027.1"/>
    </source>
</evidence>
<dbReference type="InterPro" id="IPR047661">
    <property type="entry name" value="IstB"/>
</dbReference>
<dbReference type="EMBL" id="AP022869">
    <property type="protein sequence ID" value="BCB72027.1"/>
    <property type="molecule type" value="Genomic_DNA"/>
</dbReference>
<dbReference type="InterPro" id="IPR002611">
    <property type="entry name" value="IstB_ATP-bd"/>
</dbReference>
<keyword evidence="2" id="KW-0547">Nucleotide-binding</keyword>
<evidence type="ECO:0000313" key="6">
    <source>
        <dbReference type="Proteomes" id="UP000501053"/>
    </source>
</evidence>
<reference evidence="5 6" key="1">
    <citation type="submission" date="2020-03" db="EMBL/GenBank/DDBJ databases">
        <title>Complete Genome Sequence of Halomonas meridiana strain Eplume2, isolated from hydrothermal-plume in the north east Pacific Ocean.</title>
        <authorList>
            <person name="Kurihara Y."/>
            <person name="Kawai S."/>
            <person name="Sakai A."/>
            <person name="Galipon J."/>
            <person name="Arakawa K."/>
        </authorList>
    </citation>
    <scope>NUCLEOTIDE SEQUENCE [LARGE SCALE GENOMIC DNA]</scope>
    <source>
        <strain evidence="5 6">Eplume2</strain>
    </source>
</reference>
<comment type="similarity">
    <text evidence="1">Belongs to the IS21/IS1162 putative ATP-binding protein family.</text>
</comment>
<dbReference type="PANTHER" id="PTHR30050:SF4">
    <property type="entry name" value="ATP-BINDING PROTEIN RV3427C IN INSERTION SEQUENCE-RELATED"/>
    <property type="match status" value="1"/>
</dbReference>
<evidence type="ECO:0000256" key="1">
    <source>
        <dbReference type="ARBA" id="ARBA00008059"/>
    </source>
</evidence>
<dbReference type="SMART" id="SM00382">
    <property type="entry name" value="AAA"/>
    <property type="match status" value="1"/>
</dbReference>
<keyword evidence="6" id="KW-1185">Reference proteome</keyword>